<dbReference type="InterPro" id="IPR032466">
    <property type="entry name" value="Metal_Hydrolase"/>
</dbReference>
<feature type="chain" id="PRO_5043043186" evidence="1">
    <location>
        <begin position="22"/>
        <end position="583"/>
    </location>
</feature>
<dbReference type="GO" id="GO:0016810">
    <property type="term" value="F:hydrolase activity, acting on carbon-nitrogen (but not peptide) bonds"/>
    <property type="evidence" value="ECO:0007669"/>
    <property type="project" value="InterPro"/>
</dbReference>
<evidence type="ECO:0000259" key="2">
    <source>
        <dbReference type="Pfam" id="PF07969"/>
    </source>
</evidence>
<name>A0AAN7A6Q5_9PEZI</name>
<sequence length="583" mass="63328">MMSPLRVLLLFLSLTFQALLASPLDVQVEDSNSTVPVGSLFFRSGVSSPFIAKSHTSGSLRGSLLLHNGRIHTFAASNRVVSVLAVKDGYITYTGDSVLEAERTLALSSFSVRKINLRRRVAVPGLIDCHNHIVLLGNRPGYHTPLEQCFSIADVKATYQQRVKKVPKNEWITTIGGFSPNQFKEVRLPTLEELDNAVGDNPVFISMSFSGPATTNTKGREIFEREAGVAIAGNGSIASGVENGKALLWLRKNLLGFEERKRGVRSAMEYAASVGVTTHLDQGAFSATNTPSDGAASEDLYTFHLPWLSVYSDLQGIIRLRVNFLHDDSTASNPTLVERLRNTFPFFGNDMIRTGAIGEFAVGIAHYAGGPIFEAAALKIAKAGWRLEVHALGDNDLKTQLEGFEKVNAEVPIKNLRWVVAHVPRISADSLIRLKALGAGVNVSGWPFLEGTGNATNPAGPPFRRILDSKIHVGFGADGANIAPLSPWPHAYYAVTGKNSKGELINPGQSISRQEVLELFTKHNTWFLGGPDEHNLGILEKGRLGDVAVLSEDYFTIPEEKIKQLRSVLTVVGGVVVWDSGEL</sequence>
<dbReference type="Pfam" id="PF07969">
    <property type="entry name" value="Amidohydro_3"/>
    <property type="match status" value="1"/>
</dbReference>
<gene>
    <name evidence="3" type="ORF">QBC36DRAFT_241354</name>
</gene>
<keyword evidence="4" id="KW-1185">Reference proteome</keyword>
<accession>A0AAN7A6Q5</accession>
<evidence type="ECO:0000313" key="4">
    <source>
        <dbReference type="Proteomes" id="UP001302321"/>
    </source>
</evidence>
<feature type="domain" description="Amidohydrolase 3" evidence="2">
    <location>
        <begin position="115"/>
        <end position="577"/>
    </location>
</feature>
<dbReference type="InterPro" id="IPR013108">
    <property type="entry name" value="Amidohydro_3"/>
</dbReference>
<dbReference type="PANTHER" id="PTHR22642:SF21">
    <property type="entry name" value="PERIPLASMIC PROTEIN"/>
    <property type="match status" value="1"/>
</dbReference>
<dbReference type="InterPro" id="IPR011059">
    <property type="entry name" value="Metal-dep_hydrolase_composite"/>
</dbReference>
<dbReference type="AlphaFoldDB" id="A0AAN7A6Q5"/>
<dbReference type="EMBL" id="MU866238">
    <property type="protein sequence ID" value="KAK4175359.1"/>
    <property type="molecule type" value="Genomic_DNA"/>
</dbReference>
<protein>
    <submittedName>
        <fullName evidence="3">Amidohydrolase family-domain-containing protein</fullName>
    </submittedName>
</protein>
<dbReference type="Gene3D" id="2.30.40.10">
    <property type="entry name" value="Urease, subunit C, domain 1"/>
    <property type="match status" value="1"/>
</dbReference>
<comment type="caution">
    <text evidence="3">The sequence shown here is derived from an EMBL/GenBank/DDBJ whole genome shotgun (WGS) entry which is preliminary data.</text>
</comment>
<dbReference type="SUPFAM" id="SSF51556">
    <property type="entry name" value="Metallo-dependent hydrolases"/>
    <property type="match status" value="1"/>
</dbReference>
<dbReference type="SUPFAM" id="SSF51338">
    <property type="entry name" value="Composite domain of metallo-dependent hydrolases"/>
    <property type="match status" value="1"/>
</dbReference>
<dbReference type="Gene3D" id="3.10.310.70">
    <property type="match status" value="1"/>
</dbReference>
<evidence type="ECO:0000313" key="3">
    <source>
        <dbReference type="EMBL" id="KAK4175359.1"/>
    </source>
</evidence>
<organism evidence="3 4">
    <name type="scientific">Triangularia setosa</name>
    <dbReference type="NCBI Taxonomy" id="2587417"/>
    <lineage>
        <taxon>Eukaryota</taxon>
        <taxon>Fungi</taxon>
        <taxon>Dikarya</taxon>
        <taxon>Ascomycota</taxon>
        <taxon>Pezizomycotina</taxon>
        <taxon>Sordariomycetes</taxon>
        <taxon>Sordariomycetidae</taxon>
        <taxon>Sordariales</taxon>
        <taxon>Podosporaceae</taxon>
        <taxon>Triangularia</taxon>
    </lineage>
</organism>
<reference evidence="3" key="1">
    <citation type="journal article" date="2023" name="Mol. Phylogenet. Evol.">
        <title>Genome-scale phylogeny and comparative genomics of the fungal order Sordariales.</title>
        <authorList>
            <person name="Hensen N."/>
            <person name="Bonometti L."/>
            <person name="Westerberg I."/>
            <person name="Brannstrom I.O."/>
            <person name="Guillou S."/>
            <person name="Cros-Aarteil S."/>
            <person name="Calhoun S."/>
            <person name="Haridas S."/>
            <person name="Kuo A."/>
            <person name="Mondo S."/>
            <person name="Pangilinan J."/>
            <person name="Riley R."/>
            <person name="LaButti K."/>
            <person name="Andreopoulos B."/>
            <person name="Lipzen A."/>
            <person name="Chen C."/>
            <person name="Yan M."/>
            <person name="Daum C."/>
            <person name="Ng V."/>
            <person name="Clum A."/>
            <person name="Steindorff A."/>
            <person name="Ohm R.A."/>
            <person name="Martin F."/>
            <person name="Silar P."/>
            <person name="Natvig D.O."/>
            <person name="Lalanne C."/>
            <person name="Gautier V."/>
            <person name="Ament-Velasquez S.L."/>
            <person name="Kruys A."/>
            <person name="Hutchinson M.I."/>
            <person name="Powell A.J."/>
            <person name="Barry K."/>
            <person name="Miller A.N."/>
            <person name="Grigoriev I.V."/>
            <person name="Debuchy R."/>
            <person name="Gladieux P."/>
            <person name="Hiltunen Thoren M."/>
            <person name="Johannesson H."/>
        </authorList>
    </citation>
    <scope>NUCLEOTIDE SEQUENCE</scope>
    <source>
        <strain evidence="3">CBS 892.96</strain>
    </source>
</reference>
<proteinExistence type="predicted"/>
<keyword evidence="1" id="KW-0732">Signal</keyword>
<evidence type="ECO:0000256" key="1">
    <source>
        <dbReference type="SAM" id="SignalP"/>
    </source>
</evidence>
<reference evidence="3" key="2">
    <citation type="submission" date="2023-05" db="EMBL/GenBank/DDBJ databases">
        <authorList>
            <consortium name="Lawrence Berkeley National Laboratory"/>
            <person name="Steindorff A."/>
            <person name="Hensen N."/>
            <person name="Bonometti L."/>
            <person name="Westerberg I."/>
            <person name="Brannstrom I.O."/>
            <person name="Guillou S."/>
            <person name="Cros-Aarteil S."/>
            <person name="Calhoun S."/>
            <person name="Haridas S."/>
            <person name="Kuo A."/>
            <person name="Mondo S."/>
            <person name="Pangilinan J."/>
            <person name="Riley R."/>
            <person name="Labutti K."/>
            <person name="Andreopoulos B."/>
            <person name="Lipzen A."/>
            <person name="Chen C."/>
            <person name="Yanf M."/>
            <person name="Daum C."/>
            <person name="Ng V."/>
            <person name="Clum A."/>
            <person name="Ohm R."/>
            <person name="Martin F."/>
            <person name="Silar P."/>
            <person name="Natvig D."/>
            <person name="Lalanne C."/>
            <person name="Gautier V."/>
            <person name="Ament-Velasquez S.L."/>
            <person name="Kruys A."/>
            <person name="Hutchinson M.I."/>
            <person name="Powell A.J."/>
            <person name="Barry K."/>
            <person name="Miller A.N."/>
            <person name="Grigoriev I.V."/>
            <person name="Debuchy R."/>
            <person name="Gladieux P."/>
            <person name="Thoren M.H."/>
            <person name="Johannesson H."/>
        </authorList>
    </citation>
    <scope>NUCLEOTIDE SEQUENCE</scope>
    <source>
        <strain evidence="3">CBS 892.96</strain>
    </source>
</reference>
<feature type="signal peptide" evidence="1">
    <location>
        <begin position="1"/>
        <end position="21"/>
    </location>
</feature>
<dbReference type="Gene3D" id="3.20.20.140">
    <property type="entry name" value="Metal-dependent hydrolases"/>
    <property type="match status" value="1"/>
</dbReference>
<dbReference type="Proteomes" id="UP001302321">
    <property type="component" value="Unassembled WGS sequence"/>
</dbReference>
<dbReference type="PANTHER" id="PTHR22642">
    <property type="entry name" value="IMIDAZOLONEPROPIONASE"/>
    <property type="match status" value="1"/>
</dbReference>